<dbReference type="PANTHER" id="PTHR22917:SF10">
    <property type="entry name" value="HEMOPEXIN"/>
    <property type="match status" value="1"/>
</dbReference>
<evidence type="ECO:0000256" key="14">
    <source>
        <dbReference type="SAM" id="SignalP"/>
    </source>
</evidence>
<name>A0AAV6RHG4_SOLSE</name>
<keyword evidence="6" id="KW-0964">Secreted</keyword>
<keyword evidence="10" id="KW-0677">Repeat</keyword>
<dbReference type="InterPro" id="IPR018487">
    <property type="entry name" value="Hemopexin-like_repeat"/>
</dbReference>
<dbReference type="FunFam" id="2.110.10.10:FF:000009">
    <property type="entry name" value="Hemopexin"/>
    <property type="match status" value="1"/>
</dbReference>
<keyword evidence="16" id="KW-1185">Reference proteome</keyword>
<evidence type="ECO:0000256" key="11">
    <source>
        <dbReference type="ARBA" id="ARBA00023004"/>
    </source>
</evidence>
<feature type="chain" id="PRO_5043910766" description="Hemopexin" evidence="14">
    <location>
        <begin position="20"/>
        <end position="429"/>
    </location>
</feature>
<proteinExistence type="inferred from homology"/>
<evidence type="ECO:0000256" key="2">
    <source>
        <dbReference type="ARBA" id="ARBA00004613"/>
    </source>
</evidence>
<feature type="repeat" description="Hemopexin" evidence="13">
    <location>
        <begin position="178"/>
        <end position="224"/>
    </location>
</feature>
<keyword evidence="9 14" id="KW-0732">Signal</keyword>
<keyword evidence="12" id="KW-0325">Glycoprotein</keyword>
<comment type="similarity">
    <text evidence="3">Belongs to the hemopexin family.</text>
</comment>
<keyword evidence="11" id="KW-0408">Iron</keyword>
<evidence type="ECO:0000256" key="6">
    <source>
        <dbReference type="ARBA" id="ARBA00022525"/>
    </source>
</evidence>
<feature type="repeat" description="Hemopexin" evidence="13">
    <location>
        <begin position="286"/>
        <end position="334"/>
    </location>
</feature>
<evidence type="ECO:0000313" key="16">
    <source>
        <dbReference type="Proteomes" id="UP000693946"/>
    </source>
</evidence>
<evidence type="ECO:0000256" key="4">
    <source>
        <dbReference type="ARBA" id="ARBA00013632"/>
    </source>
</evidence>
<comment type="function">
    <text evidence="1">Binds heme and transports it to the liver for breakdown and iron recovery, after which the free hemopexin returns to the circulation.</text>
</comment>
<dbReference type="CDD" id="cd00094">
    <property type="entry name" value="HX"/>
    <property type="match status" value="1"/>
</dbReference>
<keyword evidence="8" id="KW-0479">Metal-binding</keyword>
<evidence type="ECO:0000256" key="10">
    <source>
        <dbReference type="ARBA" id="ARBA00022737"/>
    </source>
</evidence>
<evidence type="ECO:0000256" key="9">
    <source>
        <dbReference type="ARBA" id="ARBA00022729"/>
    </source>
</evidence>
<dbReference type="PROSITE" id="PS51642">
    <property type="entry name" value="HEMOPEXIN_2"/>
    <property type="match status" value="3"/>
</dbReference>
<dbReference type="PANTHER" id="PTHR22917">
    <property type="entry name" value="HEMOPEXIN DOMAIN-CONTAINING PROTEIN"/>
    <property type="match status" value="1"/>
</dbReference>
<dbReference type="Pfam" id="PF00045">
    <property type="entry name" value="Hemopexin"/>
    <property type="match status" value="1"/>
</dbReference>
<keyword evidence="5" id="KW-0813">Transport</keyword>
<evidence type="ECO:0000256" key="5">
    <source>
        <dbReference type="ARBA" id="ARBA00022448"/>
    </source>
</evidence>
<keyword evidence="7" id="KW-0349">Heme</keyword>
<comment type="caution">
    <text evidence="15">The sequence shown here is derived from an EMBL/GenBank/DDBJ whole genome shotgun (WGS) entry which is preliminary data.</text>
</comment>
<reference evidence="15 16" key="1">
    <citation type="journal article" date="2021" name="Sci. Rep.">
        <title>Chromosome anchoring in Senegalese sole (Solea senegalensis) reveals sex-associated markers and genome rearrangements in flatfish.</title>
        <authorList>
            <person name="Guerrero-Cozar I."/>
            <person name="Gomez-Garrido J."/>
            <person name="Berbel C."/>
            <person name="Martinez-Blanch J.F."/>
            <person name="Alioto T."/>
            <person name="Claros M.G."/>
            <person name="Gagnaire P.A."/>
            <person name="Manchado M."/>
        </authorList>
    </citation>
    <scope>NUCLEOTIDE SEQUENCE [LARGE SCALE GENOMIC DNA]</scope>
    <source>
        <strain evidence="15">Sse05_10M</strain>
    </source>
</reference>
<evidence type="ECO:0000256" key="1">
    <source>
        <dbReference type="ARBA" id="ARBA00002031"/>
    </source>
</evidence>
<dbReference type="GO" id="GO:0046872">
    <property type="term" value="F:metal ion binding"/>
    <property type="evidence" value="ECO:0007669"/>
    <property type="project" value="UniProtKB-KW"/>
</dbReference>
<dbReference type="PROSITE" id="PS51257">
    <property type="entry name" value="PROKAR_LIPOPROTEIN"/>
    <property type="match status" value="1"/>
</dbReference>
<dbReference type="SMART" id="SM00120">
    <property type="entry name" value="HX"/>
    <property type="match status" value="4"/>
</dbReference>
<evidence type="ECO:0000313" key="15">
    <source>
        <dbReference type="EMBL" id="KAG7503431.1"/>
    </source>
</evidence>
<dbReference type="Proteomes" id="UP000693946">
    <property type="component" value="Linkage Group LG2"/>
</dbReference>
<organism evidence="15 16">
    <name type="scientific">Solea senegalensis</name>
    <name type="common">Senegalese sole</name>
    <dbReference type="NCBI Taxonomy" id="28829"/>
    <lineage>
        <taxon>Eukaryota</taxon>
        <taxon>Metazoa</taxon>
        <taxon>Chordata</taxon>
        <taxon>Craniata</taxon>
        <taxon>Vertebrata</taxon>
        <taxon>Euteleostomi</taxon>
        <taxon>Actinopterygii</taxon>
        <taxon>Neopterygii</taxon>
        <taxon>Teleostei</taxon>
        <taxon>Neoteleostei</taxon>
        <taxon>Acanthomorphata</taxon>
        <taxon>Carangaria</taxon>
        <taxon>Pleuronectiformes</taxon>
        <taxon>Pleuronectoidei</taxon>
        <taxon>Soleidae</taxon>
        <taxon>Solea</taxon>
    </lineage>
</organism>
<evidence type="ECO:0000256" key="12">
    <source>
        <dbReference type="ARBA" id="ARBA00023180"/>
    </source>
</evidence>
<gene>
    <name evidence="15" type="ORF">JOB18_038403</name>
</gene>
<accession>A0AAV6RHG4</accession>
<dbReference type="InterPro" id="IPR000585">
    <property type="entry name" value="Hemopexin-like_dom"/>
</dbReference>
<evidence type="ECO:0000256" key="7">
    <source>
        <dbReference type="ARBA" id="ARBA00022617"/>
    </source>
</evidence>
<dbReference type="InterPro" id="IPR051298">
    <property type="entry name" value="Heme_transport/Cell_adhesion"/>
</dbReference>
<comment type="subcellular location">
    <subcellularLocation>
        <location evidence="2">Secreted</location>
    </subcellularLocation>
</comment>
<sequence length="429" mass="48961">MKLLTHVLCLCLALALACADSHETHASDIPDHCHGLEMDAVAVDEDGVPYFFKGDHLLKGFHGKPELFNETFAELDDHHHLSHVDAAFLMHYEESHDHDHMFFFLDEKVYSYQKHKLEDGYPKNITEVFPGIPDHLDAAIGCPKADCGEDSVIFFKEHEIYHYNVKTKAVEEKEFKTMPNCTAAFRFLGHYYCFHGHLFSKFDPKTGDVHGKYPKEVRDYFMRCANYSSHSDDVEREQCSRVHLDAITSDHDGNMYAFRGHYFISRDAGNATLKADSIENVFKELHSEVDAVFTYEDQLHMIKDDHLFVYKVGGEHPVLMEGYPKSVKEELGVEGHIDAAFICEDHHIAHIVKGDHVYDVEMKASPRVINSEQPIALFKTIDAAKCDKDGIKVIVGNHYYTFESLKVLATGRALPEQHRVSQDLFGCDH</sequence>
<dbReference type="GO" id="GO:0005615">
    <property type="term" value="C:extracellular space"/>
    <property type="evidence" value="ECO:0007669"/>
    <property type="project" value="TreeGrafter"/>
</dbReference>
<feature type="signal peptide" evidence="14">
    <location>
        <begin position="1"/>
        <end position="19"/>
    </location>
</feature>
<dbReference type="AlphaFoldDB" id="A0AAV6RHG4"/>
<evidence type="ECO:0000256" key="3">
    <source>
        <dbReference type="ARBA" id="ARBA00011072"/>
    </source>
</evidence>
<feature type="repeat" description="Hemopexin" evidence="13">
    <location>
        <begin position="81"/>
        <end position="132"/>
    </location>
</feature>
<evidence type="ECO:0000256" key="13">
    <source>
        <dbReference type="PROSITE-ProRule" id="PRU01011"/>
    </source>
</evidence>
<evidence type="ECO:0000256" key="8">
    <source>
        <dbReference type="ARBA" id="ARBA00022723"/>
    </source>
</evidence>
<protein>
    <recommendedName>
        <fullName evidence="4">Hemopexin</fullName>
    </recommendedName>
</protein>
<dbReference type="EMBL" id="JAGKHQ010000012">
    <property type="protein sequence ID" value="KAG7503431.1"/>
    <property type="molecule type" value="Genomic_DNA"/>
</dbReference>